<dbReference type="InterPro" id="IPR012337">
    <property type="entry name" value="RNaseH-like_sf"/>
</dbReference>
<dbReference type="Proteomes" id="UP000823749">
    <property type="component" value="Chromosome 1"/>
</dbReference>
<name>A0AAV6LSQ0_9ERIC</name>
<dbReference type="Pfam" id="PF04937">
    <property type="entry name" value="DUF659"/>
    <property type="match status" value="1"/>
</dbReference>
<sequence>MVQVIIDNAPVCSAAGALIEGKYSKKIWTPCVVHTLNLAFENICAPKQTRGNAFAYNQWKLSTNIVDDVADIENFIMNHSIRLAIFNEFVPLKLLLVADTRFASAVVMLTEFKLIKRGLQSIVISEKWVAYKEDNVEKAEAVRTLLLKEEWWVILIT</sequence>
<dbReference type="AlphaFoldDB" id="A0AAV6LSQ0"/>
<comment type="caution">
    <text evidence="2">The sequence shown here is derived from an EMBL/GenBank/DDBJ whole genome shotgun (WGS) entry which is preliminary data.</text>
</comment>
<evidence type="ECO:0000259" key="1">
    <source>
        <dbReference type="Pfam" id="PF04937"/>
    </source>
</evidence>
<accession>A0AAV6LSQ0</accession>
<dbReference type="EMBL" id="JACTNZ010000001">
    <property type="protein sequence ID" value="KAG5567870.1"/>
    <property type="molecule type" value="Genomic_DNA"/>
</dbReference>
<dbReference type="InterPro" id="IPR007021">
    <property type="entry name" value="DUF659"/>
</dbReference>
<organism evidence="2 3">
    <name type="scientific">Rhododendron griersonianum</name>
    <dbReference type="NCBI Taxonomy" id="479676"/>
    <lineage>
        <taxon>Eukaryota</taxon>
        <taxon>Viridiplantae</taxon>
        <taxon>Streptophyta</taxon>
        <taxon>Embryophyta</taxon>
        <taxon>Tracheophyta</taxon>
        <taxon>Spermatophyta</taxon>
        <taxon>Magnoliopsida</taxon>
        <taxon>eudicotyledons</taxon>
        <taxon>Gunneridae</taxon>
        <taxon>Pentapetalae</taxon>
        <taxon>asterids</taxon>
        <taxon>Ericales</taxon>
        <taxon>Ericaceae</taxon>
        <taxon>Ericoideae</taxon>
        <taxon>Rhodoreae</taxon>
        <taxon>Rhododendron</taxon>
    </lineage>
</organism>
<feature type="domain" description="DUF659" evidence="1">
    <location>
        <begin position="2"/>
        <end position="45"/>
    </location>
</feature>
<dbReference type="SUPFAM" id="SSF53098">
    <property type="entry name" value="Ribonuclease H-like"/>
    <property type="match status" value="1"/>
</dbReference>
<protein>
    <recommendedName>
        <fullName evidence="1">DUF659 domain-containing protein</fullName>
    </recommendedName>
</protein>
<keyword evidence="3" id="KW-1185">Reference proteome</keyword>
<gene>
    <name evidence="2" type="ORF">RHGRI_003149</name>
</gene>
<evidence type="ECO:0000313" key="3">
    <source>
        <dbReference type="Proteomes" id="UP000823749"/>
    </source>
</evidence>
<evidence type="ECO:0000313" key="2">
    <source>
        <dbReference type="EMBL" id="KAG5567870.1"/>
    </source>
</evidence>
<proteinExistence type="predicted"/>
<reference evidence="2" key="1">
    <citation type="submission" date="2020-08" db="EMBL/GenBank/DDBJ databases">
        <title>Plant Genome Project.</title>
        <authorList>
            <person name="Zhang R.-G."/>
        </authorList>
    </citation>
    <scope>NUCLEOTIDE SEQUENCE</scope>
    <source>
        <strain evidence="2">WSP0</strain>
        <tissue evidence="2">Leaf</tissue>
    </source>
</reference>